<evidence type="ECO:0000313" key="2">
    <source>
        <dbReference type="Proteomes" id="UP001475781"/>
    </source>
</evidence>
<dbReference type="EMBL" id="CP101118">
    <property type="protein sequence ID" value="WZF87116.1"/>
    <property type="molecule type" value="Genomic_DNA"/>
</dbReference>
<name>A0ABZ2VXB5_9GAMM</name>
<organism evidence="1 2">
    <name type="scientific">Marinobacter metalliresistant</name>
    <dbReference type="NCBI Taxonomy" id="2961995"/>
    <lineage>
        <taxon>Bacteria</taxon>
        <taxon>Pseudomonadati</taxon>
        <taxon>Pseudomonadota</taxon>
        <taxon>Gammaproteobacteria</taxon>
        <taxon>Pseudomonadales</taxon>
        <taxon>Marinobacteraceae</taxon>
        <taxon>Marinobacter</taxon>
    </lineage>
</organism>
<proteinExistence type="predicted"/>
<keyword evidence="2" id="KW-1185">Reference proteome</keyword>
<dbReference type="RefSeq" id="WP_341580849.1">
    <property type="nucleotide sequence ID" value="NZ_CP101118.1"/>
</dbReference>
<protein>
    <submittedName>
        <fullName evidence="1">Uncharacterized protein</fullName>
    </submittedName>
</protein>
<gene>
    <name evidence="1" type="ORF">NLK58_12170</name>
</gene>
<sequence length="128" mass="14107">MQPSSPSANATTAELILDQLRKGHLIESSTLEEKVKAHIQDSRVIMGKRGKGLGDYLVVLSQDCDIGNSKDKCVEVVVGRTLNANKATRAKGSRFDKPINYQKLIVRFGDQYLELHTDLISVIFGFGC</sequence>
<evidence type="ECO:0000313" key="1">
    <source>
        <dbReference type="EMBL" id="WZF87116.1"/>
    </source>
</evidence>
<dbReference type="Proteomes" id="UP001475781">
    <property type="component" value="Chromosome"/>
</dbReference>
<accession>A0ABZ2VXB5</accession>
<reference evidence="1 2" key="1">
    <citation type="submission" date="2022-07" db="EMBL/GenBank/DDBJ databases">
        <title>A copper resistant bacterium isolated from sediment samples of deep sea hydrothermal areas.</title>
        <authorList>
            <person name="Zeng X."/>
        </authorList>
    </citation>
    <scope>NUCLEOTIDE SEQUENCE [LARGE SCALE GENOMIC DNA]</scope>
    <source>
        <strain evidence="2">CuT 6</strain>
    </source>
</reference>